<organism evidence="2 3">
    <name type="scientific">Limnoraphis robusta CS-951</name>
    <dbReference type="NCBI Taxonomy" id="1637645"/>
    <lineage>
        <taxon>Bacteria</taxon>
        <taxon>Bacillati</taxon>
        <taxon>Cyanobacteriota</taxon>
        <taxon>Cyanophyceae</taxon>
        <taxon>Oscillatoriophycideae</taxon>
        <taxon>Oscillatoriales</taxon>
        <taxon>Sirenicapillariaceae</taxon>
        <taxon>Limnoraphis</taxon>
    </lineage>
</organism>
<feature type="domain" description="Nif11" evidence="1">
    <location>
        <begin position="1"/>
        <end position="51"/>
    </location>
</feature>
<dbReference type="Proteomes" id="UP000033607">
    <property type="component" value="Unassembled WGS sequence"/>
</dbReference>
<sequence length="83" mass="9264">MSTATLNQFYQEVLSDAALQQHFQSVNSQEEIVNLAVELSQEKGYSFTSKEVEEWLNANSSNGGSAELKDEELEAVAGGFFRW</sequence>
<name>A0A0F5YGP6_9CYAN</name>
<dbReference type="AlphaFoldDB" id="A0A0F5YGP6"/>
<dbReference type="RefSeq" id="WP_046278595.1">
    <property type="nucleotide sequence ID" value="NZ_LATL02000212.1"/>
</dbReference>
<dbReference type="OrthoDB" id="465586at2"/>
<protein>
    <recommendedName>
        <fullName evidence="1">Nif11 domain-containing protein</fullName>
    </recommendedName>
</protein>
<reference evidence="2 3" key="1">
    <citation type="submission" date="2015-06" db="EMBL/GenBank/DDBJ databases">
        <title>Draft genome assembly of filamentous brackish cyanobacterium Limnoraphis robusta strain CS-951.</title>
        <authorList>
            <person name="Willis A."/>
            <person name="Parks M."/>
            <person name="Burford M.A."/>
        </authorList>
    </citation>
    <scope>NUCLEOTIDE SEQUENCE [LARGE SCALE GENOMIC DNA]</scope>
    <source>
        <strain evidence="2 3">CS-951</strain>
    </source>
</reference>
<dbReference type="NCBIfam" id="TIGR03798">
    <property type="entry name" value="leader_Nif11"/>
    <property type="match status" value="1"/>
</dbReference>
<evidence type="ECO:0000259" key="1">
    <source>
        <dbReference type="Pfam" id="PF07862"/>
    </source>
</evidence>
<evidence type="ECO:0000313" key="2">
    <source>
        <dbReference type="EMBL" id="KKD38036.1"/>
    </source>
</evidence>
<evidence type="ECO:0000313" key="3">
    <source>
        <dbReference type="Proteomes" id="UP000033607"/>
    </source>
</evidence>
<gene>
    <name evidence="2" type="ORF">WN50_11045</name>
</gene>
<comment type="caution">
    <text evidence="2">The sequence shown here is derived from an EMBL/GenBank/DDBJ whole genome shotgun (WGS) entry which is preliminary data.</text>
</comment>
<accession>A0A0F5YGP6</accession>
<dbReference type="InterPro" id="IPR022516">
    <property type="entry name" value="CHP03798_Ocin"/>
</dbReference>
<dbReference type="EMBL" id="LATL02000212">
    <property type="protein sequence ID" value="KKD38036.1"/>
    <property type="molecule type" value="Genomic_DNA"/>
</dbReference>
<dbReference type="Pfam" id="PF07862">
    <property type="entry name" value="Nif11"/>
    <property type="match status" value="1"/>
</dbReference>
<proteinExistence type="predicted"/>
<dbReference type="InterPro" id="IPR012903">
    <property type="entry name" value="Nif11"/>
</dbReference>